<dbReference type="eggNOG" id="ENOG50336XF">
    <property type="taxonomic scope" value="Bacteria"/>
</dbReference>
<dbReference type="InterPro" id="IPR036679">
    <property type="entry name" value="FlgN-like_sf"/>
</dbReference>
<dbReference type="OrthoDB" id="8595824at2"/>
<reference evidence="4 5" key="1">
    <citation type="journal article" date="2015" name="Genome Announc.">
        <title>Genome Sequence of Mushroom Soft-Rot Pathogen Janthinobacterium agaricidamnosum.</title>
        <authorList>
            <person name="Graupner K."/>
            <person name="Lackner G."/>
            <person name="Hertweck C."/>
        </authorList>
    </citation>
    <scope>NUCLEOTIDE SEQUENCE [LARGE SCALE GENOMIC DNA]</scope>
    <source>
        <strain evidence="5">NBRC 102515 / DSM 9628</strain>
    </source>
</reference>
<evidence type="ECO:0000313" key="4">
    <source>
        <dbReference type="EMBL" id="CDG82551.1"/>
    </source>
</evidence>
<dbReference type="Pfam" id="PF05130">
    <property type="entry name" value="FlgN"/>
    <property type="match status" value="1"/>
</dbReference>
<dbReference type="GO" id="GO:0044780">
    <property type="term" value="P:bacterial-type flagellum assembly"/>
    <property type="evidence" value="ECO:0007669"/>
    <property type="project" value="InterPro"/>
</dbReference>
<sequence>MSGAAKMTRPQALTRVLRGVSDDIAAYGALLELQEQQFQAALRHQPARLSALAESINAAVDGMEQRRRQRVSLVRGLSGAGGTMNQIIELLQGAPRLQLETDWAALEQMVLECKRLNQRNSHLLTEQYSIMQRVLHGEDDTYAPG</sequence>
<evidence type="ECO:0008006" key="6">
    <source>
        <dbReference type="Google" id="ProtNLM"/>
    </source>
</evidence>
<organism evidence="4 5">
    <name type="scientific">Janthinobacterium agaricidamnosum NBRC 102515 = DSM 9628</name>
    <dbReference type="NCBI Taxonomy" id="1349767"/>
    <lineage>
        <taxon>Bacteria</taxon>
        <taxon>Pseudomonadati</taxon>
        <taxon>Pseudomonadota</taxon>
        <taxon>Betaproteobacteria</taxon>
        <taxon>Burkholderiales</taxon>
        <taxon>Oxalobacteraceae</taxon>
        <taxon>Janthinobacterium</taxon>
    </lineage>
</organism>
<dbReference type="HOGENOM" id="CLU_143532_3_0_4"/>
<evidence type="ECO:0000256" key="1">
    <source>
        <dbReference type="ARBA" id="ARBA00002397"/>
    </source>
</evidence>
<dbReference type="InterPro" id="IPR007809">
    <property type="entry name" value="FlgN-like"/>
</dbReference>
<dbReference type="EMBL" id="HG322949">
    <property type="protein sequence ID" value="CDG82551.1"/>
    <property type="molecule type" value="Genomic_DNA"/>
</dbReference>
<comment type="function">
    <text evidence="1">Required for the efficient initiation of filament assembly.</text>
</comment>
<dbReference type="Proteomes" id="UP000027604">
    <property type="component" value="Chromosome I"/>
</dbReference>
<evidence type="ECO:0000256" key="3">
    <source>
        <dbReference type="ARBA" id="ARBA00022795"/>
    </source>
</evidence>
<keyword evidence="3" id="KW-1005">Bacterial flagellum biogenesis</keyword>
<evidence type="ECO:0000313" key="5">
    <source>
        <dbReference type="Proteomes" id="UP000027604"/>
    </source>
</evidence>
<dbReference type="KEGG" id="jag:GJA_1915"/>
<name>W0V3U8_9BURK</name>
<dbReference type="RefSeq" id="WP_038491151.1">
    <property type="nucleotide sequence ID" value="NZ_BCTH01000004.1"/>
</dbReference>
<gene>
    <name evidence="4" type="ORF">GJA_1915</name>
</gene>
<comment type="similarity">
    <text evidence="2">Belongs to the FlgN family.</text>
</comment>
<dbReference type="Gene3D" id="1.20.58.300">
    <property type="entry name" value="FlgN-like"/>
    <property type="match status" value="1"/>
</dbReference>
<protein>
    <recommendedName>
        <fullName evidence="6">FlgN family protein</fullName>
    </recommendedName>
</protein>
<proteinExistence type="inferred from homology"/>
<accession>W0V3U8</accession>
<keyword evidence="5" id="KW-1185">Reference proteome</keyword>
<evidence type="ECO:0000256" key="2">
    <source>
        <dbReference type="ARBA" id="ARBA00007703"/>
    </source>
</evidence>
<dbReference type="PATRIC" id="fig|1349767.4.peg.3685"/>
<dbReference type="STRING" id="1349767.GJA_1915"/>
<dbReference type="SUPFAM" id="SSF140566">
    <property type="entry name" value="FlgN-like"/>
    <property type="match status" value="1"/>
</dbReference>
<dbReference type="AlphaFoldDB" id="W0V3U8"/>